<reference evidence="3 4" key="1">
    <citation type="submission" date="2016-10" db="EMBL/GenBank/DDBJ databases">
        <title>Alkaliphiles isolated from bioreactors.</title>
        <authorList>
            <person name="Salah Z."/>
            <person name="Rout S.P."/>
            <person name="Humphreys P.N."/>
        </authorList>
    </citation>
    <scope>NUCLEOTIDE SEQUENCE [LARGE SCALE GENOMIC DNA]</scope>
    <source>
        <strain evidence="3 4">ZS02</strain>
    </source>
</reference>
<feature type="chain" id="PRO_5013158963" evidence="1">
    <location>
        <begin position="22"/>
        <end position="139"/>
    </location>
</feature>
<dbReference type="InterPro" id="IPR051686">
    <property type="entry name" value="Lipoprotein_DolP"/>
</dbReference>
<dbReference type="EMBL" id="MTHD01000002">
    <property type="protein sequence ID" value="OMG54915.1"/>
    <property type="molecule type" value="Genomic_DNA"/>
</dbReference>
<dbReference type="OrthoDB" id="8548318at2"/>
<dbReference type="AlphaFoldDB" id="A0A1R1I8B9"/>
<sequence>MTQKKTTLITISLLFALGMSACEKPGPAEEAGKKLDQVVSDAGKKVDDVVDKAEKKMTEQGEKTAQIIDDTEITAKVKGDILAEPGLKSLQISVDTVNGAVTLSGSVDLNSSREKAGMVAAAVNGVKEVNNQLIVGPAK</sequence>
<feature type="signal peptide" evidence="1">
    <location>
        <begin position="1"/>
        <end position="21"/>
    </location>
</feature>
<dbReference type="Proteomes" id="UP000187526">
    <property type="component" value="Unassembled WGS sequence"/>
</dbReference>
<dbReference type="STRING" id="418702.BJN45_07050"/>
<evidence type="ECO:0000313" key="3">
    <source>
        <dbReference type="EMBL" id="OMG54915.1"/>
    </source>
</evidence>
<name>A0A1R1I8B9_9RHOO</name>
<gene>
    <name evidence="3" type="ORF">BJN45_07050</name>
</gene>
<dbReference type="PANTHER" id="PTHR34606">
    <property type="entry name" value="BON DOMAIN-CONTAINING PROTEIN"/>
    <property type="match status" value="1"/>
</dbReference>
<protein>
    <submittedName>
        <fullName evidence="3">Transporter</fullName>
    </submittedName>
</protein>
<feature type="domain" description="BON" evidence="2">
    <location>
        <begin position="69"/>
        <end position="137"/>
    </location>
</feature>
<dbReference type="PANTHER" id="PTHR34606:SF15">
    <property type="entry name" value="BON DOMAIN-CONTAINING PROTEIN"/>
    <property type="match status" value="1"/>
</dbReference>
<keyword evidence="1" id="KW-0732">Signal</keyword>
<dbReference type="Gene3D" id="3.30.1340.30">
    <property type="match status" value="1"/>
</dbReference>
<dbReference type="PROSITE" id="PS51257">
    <property type="entry name" value="PROKAR_LIPOPROTEIN"/>
    <property type="match status" value="1"/>
</dbReference>
<dbReference type="InterPro" id="IPR014004">
    <property type="entry name" value="Transpt-assoc_nodulatn_dom_bac"/>
</dbReference>
<evidence type="ECO:0000313" key="4">
    <source>
        <dbReference type="Proteomes" id="UP000187526"/>
    </source>
</evidence>
<comment type="caution">
    <text evidence="3">The sequence shown here is derived from an EMBL/GenBank/DDBJ whole genome shotgun (WGS) entry which is preliminary data.</text>
</comment>
<dbReference type="RefSeq" id="WP_076093436.1">
    <property type="nucleotide sequence ID" value="NZ_MTHD01000002.1"/>
</dbReference>
<keyword evidence="4" id="KW-1185">Reference proteome</keyword>
<dbReference type="InterPro" id="IPR007055">
    <property type="entry name" value="BON_dom"/>
</dbReference>
<evidence type="ECO:0000259" key="2">
    <source>
        <dbReference type="PROSITE" id="PS50914"/>
    </source>
</evidence>
<accession>A0A1R1I8B9</accession>
<organism evidence="3 4">
    <name type="scientific">Azonexus hydrophilus</name>
    <dbReference type="NCBI Taxonomy" id="418702"/>
    <lineage>
        <taxon>Bacteria</taxon>
        <taxon>Pseudomonadati</taxon>
        <taxon>Pseudomonadota</taxon>
        <taxon>Betaproteobacteria</taxon>
        <taxon>Rhodocyclales</taxon>
        <taxon>Azonexaceae</taxon>
        <taxon>Azonexus</taxon>
    </lineage>
</organism>
<dbReference type="PROSITE" id="PS50914">
    <property type="entry name" value="BON"/>
    <property type="match status" value="1"/>
</dbReference>
<proteinExistence type="predicted"/>
<evidence type="ECO:0000256" key="1">
    <source>
        <dbReference type="SAM" id="SignalP"/>
    </source>
</evidence>
<dbReference type="SMART" id="SM00749">
    <property type="entry name" value="BON"/>
    <property type="match status" value="1"/>
</dbReference>
<dbReference type="Pfam" id="PF04972">
    <property type="entry name" value="BON"/>
    <property type="match status" value="1"/>
</dbReference>